<keyword evidence="2" id="KW-0808">Transferase</keyword>
<organism evidence="2 3">
    <name type="scientific">Ruminococcus flavefaciens</name>
    <dbReference type="NCBI Taxonomy" id="1265"/>
    <lineage>
        <taxon>Bacteria</taxon>
        <taxon>Bacillati</taxon>
        <taxon>Bacillota</taxon>
        <taxon>Clostridia</taxon>
        <taxon>Eubacteriales</taxon>
        <taxon>Oscillospiraceae</taxon>
        <taxon>Ruminococcus</taxon>
    </lineage>
</organism>
<accession>A0A315Y5M9</accession>
<keyword evidence="2" id="KW-0328">Glycosyltransferase</keyword>
<dbReference type="Pfam" id="PF00156">
    <property type="entry name" value="Pribosyltran"/>
    <property type="match status" value="1"/>
</dbReference>
<dbReference type="PANTHER" id="PTHR43218">
    <property type="entry name" value="PHOSPHORIBOSYLTRANSFERASE-RELATED"/>
    <property type="match status" value="1"/>
</dbReference>
<evidence type="ECO:0000313" key="2">
    <source>
        <dbReference type="EMBL" id="PWJ14525.1"/>
    </source>
</evidence>
<dbReference type="Gene3D" id="3.40.50.2020">
    <property type="match status" value="1"/>
</dbReference>
<sequence length="545" mass="61729">MLRIEDYYTDAPSAGIITMLEKPEIVNRLLNTLICNFRGFDFMKLKLKVHPVREELEEYKNLNQSFLDQIFKLHAYYDGHQLALKRILSDINYDTHLNTKVFSPVVGCPVGCSYCFTKNVVEHFEITENFKKPVFRGPYKITKDAEGNDIPELFNIESENPIDWFLTYMSDFGCWRPEWQENVLQQIVAANAIKRRKGRCPDTFQLITKCPKGIRLDSIPNGTDIRNVIISCTVDRNECTGRIADLIRRAGNHRITGCIVYQPVLEHIEPVHLDEFVETFGRDNSWVIIGGEIGKDAAPLQFSWIKDIIDKCIELGIPVKMERDIVKIVQENGYEFLEQSPEPLRNSKEVRRRNLAMKNASASEYYIKKVDELKKRLEKCSGVERADIAATTMFGDVELTIESARRLLTGAPEFDVILTSETKSIPLAYEMARQSGKGYFVACKSLKMYMSDSIGVTVTSGMNDQELYLEKEDFQALNGKRVLIADDVISTGESPKALEALVEKAGGTVAGKVAVLAEKKASERGDIIFLESLPAYSQEKTAVNI</sequence>
<dbReference type="GO" id="GO:0016757">
    <property type="term" value="F:glycosyltransferase activity"/>
    <property type="evidence" value="ECO:0007669"/>
    <property type="project" value="UniProtKB-KW"/>
</dbReference>
<reference evidence="2 3" key="1">
    <citation type="submission" date="2018-05" db="EMBL/GenBank/DDBJ databases">
        <title>The Hungate 1000. A catalogue of reference genomes from the rumen microbiome.</title>
        <authorList>
            <person name="Kelly W."/>
        </authorList>
    </citation>
    <scope>NUCLEOTIDE SEQUENCE [LARGE SCALE GENOMIC DNA]</scope>
    <source>
        <strain evidence="2 3">SAb67</strain>
    </source>
</reference>
<dbReference type="InterPro" id="IPR011101">
    <property type="entry name" value="DUF5131"/>
</dbReference>
<name>A0A315Y5M9_RUMFL</name>
<dbReference type="PANTHER" id="PTHR43218:SF1">
    <property type="entry name" value="PHOSPHORIBOSYLTRANSFERASE"/>
    <property type="match status" value="1"/>
</dbReference>
<evidence type="ECO:0000259" key="1">
    <source>
        <dbReference type="Pfam" id="PF00156"/>
    </source>
</evidence>
<dbReference type="CDD" id="cd06223">
    <property type="entry name" value="PRTases_typeI"/>
    <property type="match status" value="1"/>
</dbReference>
<gene>
    <name evidence="2" type="ORF">IE37_00509</name>
</gene>
<dbReference type="RefSeq" id="WP_109725404.1">
    <property type="nucleotide sequence ID" value="NZ_QGDI01000002.1"/>
</dbReference>
<dbReference type="Pfam" id="PF07505">
    <property type="entry name" value="DUF5131"/>
    <property type="match status" value="1"/>
</dbReference>
<proteinExistence type="predicted"/>
<dbReference type="InterPro" id="IPR029057">
    <property type="entry name" value="PRTase-like"/>
</dbReference>
<dbReference type="InterPro" id="IPR000836">
    <property type="entry name" value="PRTase_dom"/>
</dbReference>
<dbReference type="AlphaFoldDB" id="A0A315Y5M9"/>
<dbReference type="OrthoDB" id="9787478at2"/>
<comment type="caution">
    <text evidence="2">The sequence shown here is derived from an EMBL/GenBank/DDBJ whole genome shotgun (WGS) entry which is preliminary data.</text>
</comment>
<dbReference type="EMBL" id="QGDI01000002">
    <property type="protein sequence ID" value="PWJ14525.1"/>
    <property type="molecule type" value="Genomic_DNA"/>
</dbReference>
<dbReference type="SUPFAM" id="SSF53271">
    <property type="entry name" value="PRTase-like"/>
    <property type="match status" value="1"/>
</dbReference>
<evidence type="ECO:0000313" key="3">
    <source>
        <dbReference type="Proteomes" id="UP000245720"/>
    </source>
</evidence>
<feature type="domain" description="Phosphoribosyltransferase" evidence="1">
    <location>
        <begin position="413"/>
        <end position="523"/>
    </location>
</feature>
<protein>
    <submittedName>
        <fullName evidence="2">Adenine/guanine phosphoribosyltransferase-like PRPP-binding protein</fullName>
    </submittedName>
</protein>
<dbReference type="Proteomes" id="UP000245720">
    <property type="component" value="Unassembled WGS sequence"/>
</dbReference>
<dbReference type="NCBIfam" id="NF005592">
    <property type="entry name" value="PRK07322.1"/>
    <property type="match status" value="1"/>
</dbReference>